<dbReference type="InterPro" id="IPR053521">
    <property type="entry name" value="McjB-like"/>
</dbReference>
<organism evidence="2 3">
    <name type="scientific">Novosphingobium bradum</name>
    <dbReference type="NCBI Taxonomy" id="1737444"/>
    <lineage>
        <taxon>Bacteria</taxon>
        <taxon>Pseudomonadati</taxon>
        <taxon>Pseudomonadota</taxon>
        <taxon>Alphaproteobacteria</taxon>
        <taxon>Sphingomonadales</taxon>
        <taxon>Sphingomonadaceae</taxon>
        <taxon>Novosphingobium</taxon>
    </lineage>
</organism>
<dbReference type="NCBIfam" id="NF033537">
    <property type="entry name" value="lasso_biosyn_B2"/>
    <property type="match status" value="1"/>
</dbReference>
<comment type="caution">
    <text evidence="2">The sequence shown here is derived from an EMBL/GenBank/DDBJ whole genome shotgun (WGS) entry which is preliminary data.</text>
</comment>
<protein>
    <submittedName>
        <fullName evidence="2">Lasso peptide biosynthesis B2 protein</fullName>
    </submittedName>
</protein>
<proteinExistence type="predicted"/>
<evidence type="ECO:0000259" key="1">
    <source>
        <dbReference type="Pfam" id="PF13471"/>
    </source>
</evidence>
<dbReference type="Pfam" id="PF13471">
    <property type="entry name" value="Transglut_core3"/>
    <property type="match status" value="1"/>
</dbReference>
<gene>
    <name evidence="2" type="ORF">ACFOD9_12025</name>
</gene>
<dbReference type="Proteomes" id="UP001595604">
    <property type="component" value="Unassembled WGS sequence"/>
</dbReference>
<dbReference type="InterPro" id="IPR032708">
    <property type="entry name" value="McjB_C"/>
</dbReference>
<evidence type="ECO:0000313" key="2">
    <source>
        <dbReference type="EMBL" id="MFC3174977.1"/>
    </source>
</evidence>
<feature type="domain" description="Microcin J25-processing protein McjB C-terminal" evidence="1">
    <location>
        <begin position="30"/>
        <end position="134"/>
    </location>
</feature>
<name>A0ABV7ISN1_9SPHN</name>
<evidence type="ECO:0000313" key="3">
    <source>
        <dbReference type="Proteomes" id="UP001595604"/>
    </source>
</evidence>
<dbReference type="EMBL" id="JBHRTQ010000010">
    <property type="protein sequence ID" value="MFC3174977.1"/>
    <property type="molecule type" value="Genomic_DNA"/>
</dbReference>
<reference evidence="3" key="1">
    <citation type="journal article" date="2019" name="Int. J. Syst. Evol. Microbiol.">
        <title>The Global Catalogue of Microorganisms (GCM) 10K type strain sequencing project: providing services to taxonomists for standard genome sequencing and annotation.</title>
        <authorList>
            <consortium name="The Broad Institute Genomics Platform"/>
            <consortium name="The Broad Institute Genome Sequencing Center for Infectious Disease"/>
            <person name="Wu L."/>
            <person name="Ma J."/>
        </authorList>
    </citation>
    <scope>NUCLEOTIDE SEQUENCE [LARGE SCALE GENOMIC DNA]</scope>
    <source>
        <strain evidence="3">KCTC 42984</strain>
    </source>
</reference>
<keyword evidence="3" id="KW-1185">Reference proteome</keyword>
<sequence>MSAPDADRLWRHRARVVEAMVLLAAARVLVARVPFRRWRGWLGRAAPPGAGADPAVDEAVGLRARRVGRAVDQGARHLPGASKCLPRAMAAAWMLRRRNLPASVIFGVLDSGRRGTPDDLHAWVTCGGQTIAGEGKPDHSPVLVLHGMVND</sequence>
<dbReference type="RefSeq" id="WP_379510353.1">
    <property type="nucleotide sequence ID" value="NZ_JBHRTQ010000010.1"/>
</dbReference>
<accession>A0ABV7ISN1</accession>